<accession>A0A6P4YD18</accession>
<dbReference type="PANTHER" id="PTHR14647:SF87">
    <property type="entry name" value="PUTATIVE-RELATED"/>
    <property type="match status" value="1"/>
</dbReference>
<dbReference type="GO" id="GO:0001733">
    <property type="term" value="F:galactosylceramide sulfotransferase activity"/>
    <property type="evidence" value="ECO:0007669"/>
    <property type="project" value="InterPro"/>
</dbReference>
<keyword evidence="8" id="KW-0472">Membrane</keyword>
<reference evidence="11" key="1">
    <citation type="submission" date="2025-08" db="UniProtKB">
        <authorList>
            <consortium name="RefSeq"/>
        </authorList>
    </citation>
    <scope>IDENTIFICATION</scope>
    <source>
        <tissue evidence="11">Gonad</tissue>
    </source>
</reference>
<protein>
    <submittedName>
        <fullName evidence="11">Galactosylceramide sulfotransferase-like</fullName>
    </submittedName>
</protein>
<dbReference type="InterPro" id="IPR009729">
    <property type="entry name" value="Gal-3-0_sulfotransfrase"/>
</dbReference>
<comment type="similarity">
    <text evidence="2">Belongs to the galactose-3-O-sulfotransferase family.</text>
</comment>
<organism evidence="10 11">
    <name type="scientific">Branchiostoma belcheri</name>
    <name type="common">Amphioxus</name>
    <dbReference type="NCBI Taxonomy" id="7741"/>
    <lineage>
        <taxon>Eukaryota</taxon>
        <taxon>Metazoa</taxon>
        <taxon>Chordata</taxon>
        <taxon>Cephalochordata</taxon>
        <taxon>Leptocardii</taxon>
        <taxon>Amphioxiformes</taxon>
        <taxon>Branchiostomatidae</taxon>
        <taxon>Branchiostoma</taxon>
    </lineage>
</organism>
<evidence type="ECO:0000256" key="1">
    <source>
        <dbReference type="ARBA" id="ARBA00004323"/>
    </source>
</evidence>
<keyword evidence="6" id="KW-1133">Transmembrane helix</keyword>
<evidence type="ECO:0000256" key="5">
    <source>
        <dbReference type="ARBA" id="ARBA00022968"/>
    </source>
</evidence>
<evidence type="ECO:0000256" key="7">
    <source>
        <dbReference type="ARBA" id="ARBA00023034"/>
    </source>
</evidence>
<gene>
    <name evidence="11" type="primary">LOC109464146</name>
</gene>
<evidence type="ECO:0000313" key="11">
    <source>
        <dbReference type="RefSeq" id="XP_019616642.1"/>
    </source>
</evidence>
<keyword evidence="4" id="KW-0812">Transmembrane</keyword>
<keyword evidence="3" id="KW-0808">Transferase</keyword>
<dbReference type="GO" id="GO:0000139">
    <property type="term" value="C:Golgi membrane"/>
    <property type="evidence" value="ECO:0007669"/>
    <property type="project" value="UniProtKB-SubCell"/>
</dbReference>
<keyword evidence="9" id="KW-0325">Glycoprotein</keyword>
<evidence type="ECO:0000256" key="2">
    <source>
        <dbReference type="ARBA" id="ARBA00008124"/>
    </source>
</evidence>
<comment type="subcellular location">
    <subcellularLocation>
        <location evidence="1">Golgi apparatus membrane</location>
        <topology evidence="1">Single-pass type II membrane protein</topology>
    </subcellularLocation>
</comment>
<proteinExistence type="inferred from homology"/>
<dbReference type="AlphaFoldDB" id="A0A6P4YD18"/>
<dbReference type="RefSeq" id="XP_019616642.1">
    <property type="nucleotide sequence ID" value="XM_019761083.1"/>
</dbReference>
<keyword evidence="5" id="KW-0735">Signal-anchor</keyword>
<evidence type="ECO:0000256" key="6">
    <source>
        <dbReference type="ARBA" id="ARBA00022989"/>
    </source>
</evidence>
<evidence type="ECO:0000313" key="10">
    <source>
        <dbReference type="Proteomes" id="UP000515135"/>
    </source>
</evidence>
<dbReference type="Gene3D" id="3.40.50.300">
    <property type="entry name" value="P-loop containing nucleotide triphosphate hydrolases"/>
    <property type="match status" value="1"/>
</dbReference>
<keyword evidence="7" id="KW-0333">Golgi apparatus</keyword>
<dbReference type="Proteomes" id="UP000515135">
    <property type="component" value="Unplaced"/>
</dbReference>
<keyword evidence="10" id="KW-1185">Reference proteome</keyword>
<dbReference type="InterPro" id="IPR027417">
    <property type="entry name" value="P-loop_NTPase"/>
</dbReference>
<dbReference type="GeneID" id="109464146"/>
<evidence type="ECO:0000256" key="3">
    <source>
        <dbReference type="ARBA" id="ARBA00022679"/>
    </source>
</evidence>
<dbReference type="GO" id="GO:0009247">
    <property type="term" value="P:glycolipid biosynthetic process"/>
    <property type="evidence" value="ECO:0007669"/>
    <property type="project" value="InterPro"/>
</dbReference>
<sequence length="264" mass="32131">MVVRSRSGRYVTILREPLRRLQSAFQYFHLERRFPGLKEQTPSGASYVSTFLKRPEFWDPQYRQPKTKRDREHFCFRNCMARDLGLNEKYYKNHTAVEDFIQGIDNDFTVVMILEYLSESLVLLKRRMCWTFHDILYRYDRRSSRKQRYTRNTPITVNMKDRFYKRNHADVMLYTHFKASFQRQIEKEGADFLQEVQYFKRLNEDVSHFCHSRKTARKMVVPKSKWNEAFSLDSSFCASYGKTRRYWHPLLTSVHHYTSKYNNK</sequence>
<name>A0A6P4YD18_BRABE</name>
<dbReference type="OrthoDB" id="514299at2759"/>
<evidence type="ECO:0000256" key="8">
    <source>
        <dbReference type="ARBA" id="ARBA00023136"/>
    </source>
</evidence>
<evidence type="ECO:0000256" key="4">
    <source>
        <dbReference type="ARBA" id="ARBA00022692"/>
    </source>
</evidence>
<dbReference type="KEGG" id="bbel:109464146"/>
<dbReference type="Pfam" id="PF06990">
    <property type="entry name" value="Gal-3-0_sulfotr"/>
    <property type="match status" value="1"/>
</dbReference>
<dbReference type="PANTHER" id="PTHR14647">
    <property type="entry name" value="GALACTOSE-3-O-SULFOTRANSFERASE"/>
    <property type="match status" value="1"/>
</dbReference>
<evidence type="ECO:0000256" key="9">
    <source>
        <dbReference type="ARBA" id="ARBA00023180"/>
    </source>
</evidence>